<evidence type="ECO:0000313" key="3">
    <source>
        <dbReference type="Proteomes" id="UP001429564"/>
    </source>
</evidence>
<dbReference type="EMBL" id="QHLQ01000012">
    <property type="protein sequence ID" value="NIZ61968.1"/>
    <property type="molecule type" value="Genomic_DNA"/>
</dbReference>
<sequence>MKTNQSDSSQEDEVFQEALSAIQSSSPLTKIRKMIDNTNLSADMKALLYDIAKITIKVGETIIAVGRRVLDLSMMLVSKFPHTTLGVIVAVVLMTVTSSVLAWAPLLAVALNKLLLILGFTAGAVEDIRQNAMREAMERIALQWAPLHKAATL</sequence>
<evidence type="ECO:0000256" key="1">
    <source>
        <dbReference type="SAM" id="Phobius"/>
    </source>
</evidence>
<dbReference type="Proteomes" id="UP001429564">
    <property type="component" value="Unassembled WGS sequence"/>
</dbReference>
<accession>A0ABX0W9R1</accession>
<evidence type="ECO:0000313" key="2">
    <source>
        <dbReference type="EMBL" id="NIZ61968.1"/>
    </source>
</evidence>
<reference evidence="2 3" key="1">
    <citation type="submission" date="2018-05" db="EMBL/GenBank/DDBJ databases">
        <authorList>
            <person name="Zhang Y.-J."/>
        </authorList>
    </citation>
    <scope>NUCLEOTIDE SEQUENCE [LARGE SCALE GENOMIC DNA]</scope>
    <source>
        <strain evidence="2 3">CY04</strain>
    </source>
</reference>
<feature type="transmembrane region" description="Helical" evidence="1">
    <location>
        <begin position="76"/>
        <end position="96"/>
    </location>
</feature>
<name>A0ABX0W9R1_9RHOB</name>
<comment type="caution">
    <text evidence="2">The sequence shown here is derived from an EMBL/GenBank/DDBJ whole genome shotgun (WGS) entry which is preliminary data.</text>
</comment>
<keyword evidence="3" id="KW-1185">Reference proteome</keyword>
<gene>
    <name evidence="2" type="ORF">DL239_13385</name>
</gene>
<dbReference type="RefSeq" id="WP_167684594.1">
    <property type="nucleotide sequence ID" value="NZ_QHLQ01000012.1"/>
</dbReference>
<keyword evidence="1" id="KW-0812">Transmembrane</keyword>
<proteinExistence type="predicted"/>
<organism evidence="2 3">
    <name type="scientific">Parasedimentitalea denitrificans</name>
    <dbReference type="NCBI Taxonomy" id="2211118"/>
    <lineage>
        <taxon>Bacteria</taxon>
        <taxon>Pseudomonadati</taxon>
        <taxon>Pseudomonadota</taxon>
        <taxon>Alphaproteobacteria</taxon>
        <taxon>Rhodobacterales</taxon>
        <taxon>Paracoccaceae</taxon>
        <taxon>Parasedimentitalea</taxon>
    </lineage>
</organism>
<protein>
    <recommendedName>
        <fullName evidence="4">Phage holin family protein</fullName>
    </recommendedName>
</protein>
<evidence type="ECO:0008006" key="4">
    <source>
        <dbReference type="Google" id="ProtNLM"/>
    </source>
</evidence>
<feature type="transmembrane region" description="Helical" evidence="1">
    <location>
        <begin position="102"/>
        <end position="125"/>
    </location>
</feature>
<keyword evidence="1" id="KW-0472">Membrane</keyword>
<keyword evidence="1" id="KW-1133">Transmembrane helix</keyword>